<keyword evidence="2" id="KW-0614">Plasmid</keyword>
<protein>
    <submittedName>
        <fullName evidence="2">Uncharacterized protein</fullName>
    </submittedName>
</protein>
<dbReference type="Proteomes" id="UP000251166">
    <property type="component" value="Plasmid unnamed4"/>
</dbReference>
<name>A0A2Z4YUZ7_RHILE</name>
<gene>
    <name evidence="2" type="ORF">DLJ82_6949</name>
</gene>
<reference evidence="2 3" key="1">
    <citation type="submission" date="2018-07" db="EMBL/GenBank/DDBJ databases">
        <title>Rhizobium leguminosarum strain:ATCC 14479 Genome sequencing and assembly.</title>
        <authorList>
            <person name="Chakraborty R."/>
        </authorList>
    </citation>
    <scope>NUCLEOTIDE SEQUENCE [LARGE SCALE GENOMIC DNA]</scope>
    <source>
        <strain evidence="2 3">ATCC 14479</strain>
        <plasmid evidence="3">Plasmid unnamed4</plasmid>
    </source>
</reference>
<dbReference type="EMBL" id="CP030764">
    <property type="protein sequence ID" value="AXA44919.1"/>
    <property type="molecule type" value="Genomic_DNA"/>
</dbReference>
<proteinExistence type="predicted"/>
<accession>A0A2Z4YUZ7</accession>
<evidence type="ECO:0000256" key="1">
    <source>
        <dbReference type="SAM" id="SignalP"/>
    </source>
</evidence>
<feature type="signal peptide" evidence="1">
    <location>
        <begin position="1"/>
        <end position="20"/>
    </location>
</feature>
<keyword evidence="1" id="KW-0732">Signal</keyword>
<organism evidence="2 3">
    <name type="scientific">Rhizobium leguminosarum</name>
    <dbReference type="NCBI Taxonomy" id="384"/>
    <lineage>
        <taxon>Bacteria</taxon>
        <taxon>Pseudomonadati</taxon>
        <taxon>Pseudomonadota</taxon>
        <taxon>Alphaproteobacteria</taxon>
        <taxon>Hyphomicrobiales</taxon>
        <taxon>Rhizobiaceae</taxon>
        <taxon>Rhizobium/Agrobacterium group</taxon>
        <taxon>Rhizobium</taxon>
    </lineage>
</organism>
<feature type="chain" id="PRO_5016280692" evidence="1">
    <location>
        <begin position="21"/>
        <end position="82"/>
    </location>
</feature>
<sequence length="82" mass="8240">MTLTLSVALIVRLPAAGALAAGRILSVTACGHRGLACVIDLGCIQRHVFASELGGAARIDLDALVGEIAAAAGKLHDLAPLK</sequence>
<geneLocation type="plasmid" evidence="2 3">
    <name>unnamed4</name>
</geneLocation>
<evidence type="ECO:0000313" key="3">
    <source>
        <dbReference type="Proteomes" id="UP000251166"/>
    </source>
</evidence>
<evidence type="ECO:0000313" key="2">
    <source>
        <dbReference type="EMBL" id="AXA44919.1"/>
    </source>
</evidence>
<dbReference type="AlphaFoldDB" id="A0A2Z4YUZ7"/>